<dbReference type="Gene3D" id="1.25.10.10">
    <property type="entry name" value="Leucine-rich Repeat Variant"/>
    <property type="match status" value="1"/>
</dbReference>
<evidence type="ECO:0000256" key="5">
    <source>
        <dbReference type="ARBA" id="ARBA00068646"/>
    </source>
</evidence>
<evidence type="ECO:0000313" key="9">
    <source>
        <dbReference type="Ensembl" id="ENSNVIP00000001090.1"/>
    </source>
</evidence>
<dbReference type="PANTHER" id="PTHR12354:SF8">
    <property type="entry name" value="INTERFERON-RELATED DEVELOPMENTAL REGULATOR 2"/>
    <property type="match status" value="1"/>
</dbReference>
<dbReference type="GO" id="GO:0060612">
    <property type="term" value="P:adipose tissue development"/>
    <property type="evidence" value="ECO:0007669"/>
    <property type="project" value="Ensembl"/>
</dbReference>
<dbReference type="SUPFAM" id="SSF48371">
    <property type="entry name" value="ARM repeat"/>
    <property type="match status" value="1"/>
</dbReference>
<feature type="domain" description="Interferon-related developmental regulator C-terminal" evidence="7">
    <location>
        <begin position="342"/>
        <end position="373"/>
    </location>
</feature>
<comment type="similarity">
    <text evidence="1">Belongs to the IFRD family.</text>
</comment>
<feature type="compositionally biased region" description="Polar residues" evidence="6">
    <location>
        <begin position="40"/>
        <end position="52"/>
    </location>
</feature>
<dbReference type="InterPro" id="IPR006921">
    <property type="entry name" value="Interferon-rel_develop_reg_C"/>
</dbReference>
<dbReference type="InterPro" id="IPR016024">
    <property type="entry name" value="ARM-type_fold"/>
</dbReference>
<evidence type="ECO:0000313" key="10">
    <source>
        <dbReference type="Proteomes" id="UP000694425"/>
    </source>
</evidence>
<feature type="domain" description="Interferon-related developmental regulator N-terminal" evidence="8">
    <location>
        <begin position="44"/>
        <end position="340"/>
    </location>
</feature>
<dbReference type="Pfam" id="PF05004">
    <property type="entry name" value="IFRD"/>
    <property type="match status" value="1"/>
</dbReference>
<dbReference type="AlphaFoldDB" id="A0A8C7A4T9"/>
<comment type="function">
    <text evidence="3">Ribosome-binding protein that acts as an inhibitor of mRNA translation by promoting ribosome inactivation. Associates with the P- and E-sites of the ribosome and inserts a C-terminal helix into the mRNA exit channel to preclude translation.</text>
</comment>
<dbReference type="FunFam" id="1.25.10.10:FF:000192">
    <property type="entry name" value="Interferon related developmental regulator 1"/>
    <property type="match status" value="1"/>
</dbReference>
<reference evidence="9" key="2">
    <citation type="submission" date="2025-09" db="UniProtKB">
        <authorList>
            <consortium name="Ensembl"/>
        </authorList>
    </citation>
    <scope>IDENTIFICATION</scope>
</reference>
<dbReference type="InterPro" id="IPR007701">
    <property type="entry name" value="Interferon-rel_develop_reg_N"/>
</dbReference>
<proteinExistence type="inferred from homology"/>
<dbReference type="Proteomes" id="UP000694425">
    <property type="component" value="Unplaced"/>
</dbReference>
<evidence type="ECO:0000259" key="7">
    <source>
        <dbReference type="Pfam" id="PF04836"/>
    </source>
</evidence>
<dbReference type="InterPro" id="IPR011989">
    <property type="entry name" value="ARM-like"/>
</dbReference>
<organism evidence="9 10">
    <name type="scientific">Neovison vison</name>
    <name type="common">American mink</name>
    <name type="synonym">Mustela vison</name>
    <dbReference type="NCBI Taxonomy" id="452646"/>
    <lineage>
        <taxon>Eukaryota</taxon>
        <taxon>Metazoa</taxon>
        <taxon>Chordata</taxon>
        <taxon>Craniata</taxon>
        <taxon>Vertebrata</taxon>
        <taxon>Euteleostomi</taxon>
        <taxon>Mammalia</taxon>
        <taxon>Eutheria</taxon>
        <taxon>Laurasiatheria</taxon>
        <taxon>Carnivora</taxon>
        <taxon>Caniformia</taxon>
        <taxon>Musteloidea</taxon>
        <taxon>Mustelidae</taxon>
        <taxon>Mustelinae</taxon>
        <taxon>Neogale</taxon>
    </lineage>
</organism>
<dbReference type="PANTHER" id="PTHR12354">
    <property type="entry name" value="INTERFERON-RELATED DEVELOPMENTAL REGULATOR"/>
    <property type="match status" value="1"/>
</dbReference>
<protein>
    <recommendedName>
        <fullName evidence="5">Interferon-related developmental regulator 2</fullName>
    </recommendedName>
</protein>
<dbReference type="GO" id="GO:0030371">
    <property type="term" value="F:translation repressor activity"/>
    <property type="evidence" value="ECO:0007669"/>
    <property type="project" value="Ensembl"/>
</dbReference>
<sequence length="478" mass="51096">MPRARKGSAPRKGAQRRGAGARSSTQADSGSSEDEAVSEARSTTSECPSLHSTAAEDSLGGDAAEEQGQQEDLEEKLKEYVDCLTDKSAKTRQGALESLRLALASRLLPDFLLERRLTLADALEKCLKKGKGEEQALAAAVLGLLCVQLGPGPKGEELFHSLQPLLVSVLSDSTASPAARLHCASALGLGCYVAAADVQDLMSCLNCLESVFSRSCAVGGSTVPVVPASQHGLLCAALQAWALLLTVCPSAHISHILDRQLPRLPQLLSSESVNLRIAAGETIALLFELARDLEEDFLYEDMEALCSALRTLATDSNKYRAKADRRRQRSTFRAVLHFVENNELLRDIFGLGPVLVLDAAALKACKISRFEKVCTLGHPSLPHVPMASRPRALQGLEERAWASPSLAHQSLARCPHSSTCTTLLPSKHGPRHAAACGTSGQTSSEAGPAEETVHTRACVFNRRHCNNSSLPGIIALFF</sequence>
<name>A0A8C7A4T9_NEOVI</name>
<comment type="subunit">
    <text evidence="4">Associates with ribosomes; promoting ribosome inactivation.</text>
</comment>
<gene>
    <name evidence="9" type="primary">IFRD2</name>
</gene>
<feature type="region of interest" description="Disordered" evidence="6">
    <location>
        <begin position="425"/>
        <end position="448"/>
    </location>
</feature>
<dbReference type="GO" id="GO:0043022">
    <property type="term" value="F:ribosome binding"/>
    <property type="evidence" value="ECO:0007669"/>
    <property type="project" value="Ensembl"/>
</dbReference>
<dbReference type="GO" id="GO:0045444">
    <property type="term" value="P:fat cell differentiation"/>
    <property type="evidence" value="ECO:0007669"/>
    <property type="project" value="Ensembl"/>
</dbReference>
<evidence type="ECO:0000256" key="3">
    <source>
        <dbReference type="ARBA" id="ARBA00053624"/>
    </source>
</evidence>
<keyword evidence="10" id="KW-1185">Reference proteome</keyword>
<dbReference type="InterPro" id="IPR039777">
    <property type="entry name" value="IFRD"/>
</dbReference>
<feature type="region of interest" description="Disordered" evidence="6">
    <location>
        <begin position="1"/>
        <end position="72"/>
    </location>
</feature>
<evidence type="ECO:0000256" key="2">
    <source>
        <dbReference type="ARBA" id="ARBA00022845"/>
    </source>
</evidence>
<dbReference type="Pfam" id="PF04836">
    <property type="entry name" value="IFRD_C"/>
    <property type="match status" value="1"/>
</dbReference>
<dbReference type="GO" id="GO:0016055">
    <property type="term" value="P:Wnt signaling pathway"/>
    <property type="evidence" value="ECO:0007669"/>
    <property type="project" value="Ensembl"/>
</dbReference>
<evidence type="ECO:0000256" key="1">
    <source>
        <dbReference type="ARBA" id="ARBA00008828"/>
    </source>
</evidence>
<feature type="compositionally biased region" description="Acidic residues" evidence="6">
    <location>
        <begin position="63"/>
        <end position="72"/>
    </location>
</feature>
<accession>A0A8C7A4T9</accession>
<keyword evidence="2" id="KW-0810">Translation regulation</keyword>
<reference evidence="9" key="1">
    <citation type="submission" date="2025-08" db="UniProtKB">
        <authorList>
            <consortium name="Ensembl"/>
        </authorList>
    </citation>
    <scope>IDENTIFICATION</scope>
</reference>
<feature type="compositionally biased region" description="Basic residues" evidence="6">
    <location>
        <begin position="1"/>
        <end position="15"/>
    </location>
</feature>
<evidence type="ECO:0000256" key="6">
    <source>
        <dbReference type="SAM" id="MobiDB-lite"/>
    </source>
</evidence>
<dbReference type="GeneTree" id="ENSGT00390000013347"/>
<evidence type="ECO:0000259" key="8">
    <source>
        <dbReference type="Pfam" id="PF05004"/>
    </source>
</evidence>
<dbReference type="Ensembl" id="ENSNVIT00000001277.1">
    <property type="protein sequence ID" value="ENSNVIP00000001090.1"/>
    <property type="gene ID" value="ENSNVIG00000000922.1"/>
</dbReference>
<evidence type="ECO:0000256" key="4">
    <source>
        <dbReference type="ARBA" id="ARBA00065029"/>
    </source>
</evidence>